<evidence type="ECO:0000313" key="1">
    <source>
        <dbReference type="EMBL" id="EEF37580.1"/>
    </source>
</evidence>
<sequence length="98" mass="10845">MAMALGALIAAAGKEIPKDASRVLLANSEIRVTKKLQRTKTEGINKRQKVKRAGPFSANGGGFYWKLGDGRAIEDDDDVSELLLLKRVKKKKRKERGH</sequence>
<dbReference type="EMBL" id="EQ973945">
    <property type="protein sequence ID" value="EEF37580.1"/>
    <property type="molecule type" value="Genomic_DNA"/>
</dbReference>
<name>B9SFG8_RICCO</name>
<gene>
    <name evidence="1" type="ORF">RCOM_0646240</name>
</gene>
<keyword evidence="2" id="KW-1185">Reference proteome</keyword>
<dbReference type="AlphaFoldDB" id="B9SFG8"/>
<accession>B9SFG8</accession>
<evidence type="ECO:0000313" key="2">
    <source>
        <dbReference type="Proteomes" id="UP000008311"/>
    </source>
</evidence>
<organism evidence="1 2">
    <name type="scientific">Ricinus communis</name>
    <name type="common">Castor bean</name>
    <dbReference type="NCBI Taxonomy" id="3988"/>
    <lineage>
        <taxon>Eukaryota</taxon>
        <taxon>Viridiplantae</taxon>
        <taxon>Streptophyta</taxon>
        <taxon>Embryophyta</taxon>
        <taxon>Tracheophyta</taxon>
        <taxon>Spermatophyta</taxon>
        <taxon>Magnoliopsida</taxon>
        <taxon>eudicotyledons</taxon>
        <taxon>Gunneridae</taxon>
        <taxon>Pentapetalae</taxon>
        <taxon>rosids</taxon>
        <taxon>fabids</taxon>
        <taxon>Malpighiales</taxon>
        <taxon>Euphorbiaceae</taxon>
        <taxon>Acalyphoideae</taxon>
        <taxon>Acalypheae</taxon>
        <taxon>Ricinus</taxon>
    </lineage>
</organism>
<dbReference type="InParanoid" id="B9SFG8"/>
<reference evidence="2" key="1">
    <citation type="journal article" date="2010" name="Nat. Biotechnol.">
        <title>Draft genome sequence of the oilseed species Ricinus communis.</title>
        <authorList>
            <person name="Chan A.P."/>
            <person name="Crabtree J."/>
            <person name="Zhao Q."/>
            <person name="Lorenzi H."/>
            <person name="Orvis J."/>
            <person name="Puiu D."/>
            <person name="Melake-Berhan A."/>
            <person name="Jones K.M."/>
            <person name="Redman J."/>
            <person name="Chen G."/>
            <person name="Cahoon E.B."/>
            <person name="Gedil M."/>
            <person name="Stanke M."/>
            <person name="Haas B.J."/>
            <person name="Wortman J.R."/>
            <person name="Fraser-Liggett C.M."/>
            <person name="Ravel J."/>
            <person name="Rabinowicz P.D."/>
        </authorList>
    </citation>
    <scope>NUCLEOTIDE SEQUENCE [LARGE SCALE GENOMIC DNA]</scope>
    <source>
        <strain evidence="2">cv. Hale</strain>
    </source>
</reference>
<proteinExistence type="predicted"/>
<dbReference type="Proteomes" id="UP000008311">
    <property type="component" value="Unassembled WGS sequence"/>
</dbReference>
<protein>
    <submittedName>
        <fullName evidence="1">Uncharacterized protein</fullName>
    </submittedName>
</protein>